<evidence type="ECO:0000313" key="12">
    <source>
        <dbReference type="EMBL" id="KAF2026103.1"/>
    </source>
</evidence>
<comment type="catalytic activity">
    <reaction evidence="10">
        <text>L-tyrosine + O2 = L-dopaquinone + H2O</text>
        <dbReference type="Rhea" id="RHEA:18117"/>
        <dbReference type="ChEBI" id="CHEBI:15377"/>
        <dbReference type="ChEBI" id="CHEBI:15379"/>
        <dbReference type="ChEBI" id="CHEBI:57924"/>
        <dbReference type="ChEBI" id="CHEBI:58315"/>
        <dbReference type="EC" id="1.14.18.1"/>
    </reaction>
</comment>
<comment type="cofactor">
    <cofactor evidence="1">
        <name>Cu(2+)</name>
        <dbReference type="ChEBI" id="CHEBI:29036"/>
    </cofactor>
</comment>
<comment type="similarity">
    <text evidence="2">Belongs to the tyrosinase family.</text>
</comment>
<evidence type="ECO:0000256" key="2">
    <source>
        <dbReference type="ARBA" id="ARBA00009928"/>
    </source>
</evidence>
<comment type="catalytic activity">
    <reaction evidence="9">
        <text>2 L-dopa + O2 = 2 L-dopaquinone + 2 H2O</text>
        <dbReference type="Rhea" id="RHEA:34287"/>
        <dbReference type="ChEBI" id="CHEBI:15377"/>
        <dbReference type="ChEBI" id="CHEBI:15379"/>
        <dbReference type="ChEBI" id="CHEBI:57504"/>
        <dbReference type="ChEBI" id="CHEBI:57924"/>
        <dbReference type="EC" id="1.14.18.1"/>
    </reaction>
</comment>
<keyword evidence="8" id="KW-0470">Melanin biosynthesis</keyword>
<sequence>MRREIRDLKDNHPEQWNLYLLALDRLHWQDQSDPLSYYGLASIHGRPFRTWGNAPGLDHKIGTSGYCPHSNMLFLGWHRPYLALFEEQLYKEVQWLAARATPDRAQLYETVAKEFRMPFWDWAKGESDSVPDFFTLEYIAVSRPDGSHGTIWNPLYAYYFHPVTADVFDSKWVYLNATQRWPTSDAIDSVSQNSQMISTYQQQARALLDNVDQAFRADTINDFANLVEQAHGWVHGIIGGGYDSNSFKGHMWPLEYSAYEPMFMLHHTNVDRLFAMYQAAHPDRNFLPTDIGNNGNVWLEDGTTVDANTTLLPFRKSSGGFWTTNDSRNTTTFGYAYPETVRARAQSDEDYWTGVNAAITTLYGSSIRATLSGKIGSAGQTLPLASTGTSLLANDGTFTDWEIYTTAQPLDLPPTFVVRFSLVGDFSSDAPVDVGTWTKLMPASHGQAGKVKRASLTDVPYQGRISLTASLIDCIAVGKLASLNAADVVPYLKDKLTWKVISDQQQLPQSDLNALTFEIFSTTARIPSDPNKPIEYSKDIVPHPEVTIGKAGGVVVQA</sequence>
<evidence type="ECO:0000256" key="7">
    <source>
        <dbReference type="ARBA" id="ARBA00023033"/>
    </source>
</evidence>
<dbReference type="InterPro" id="IPR041640">
    <property type="entry name" value="Tyrosinase_C"/>
</dbReference>
<keyword evidence="13" id="KW-1185">Reference proteome</keyword>
<keyword evidence="4" id="KW-0479">Metal-binding</keyword>
<keyword evidence="6" id="KW-0186">Copper</keyword>
<evidence type="ECO:0000256" key="6">
    <source>
        <dbReference type="ARBA" id="ARBA00023008"/>
    </source>
</evidence>
<dbReference type="Pfam" id="PF00264">
    <property type="entry name" value="Tyrosinase"/>
    <property type="match status" value="1"/>
</dbReference>
<dbReference type="EMBL" id="ML978249">
    <property type="protein sequence ID" value="KAF2026103.1"/>
    <property type="molecule type" value="Genomic_DNA"/>
</dbReference>
<gene>
    <name evidence="12" type="ORF">EK21DRAFT_103459</name>
</gene>
<dbReference type="SUPFAM" id="SSF48056">
    <property type="entry name" value="Di-copper centre-containing domain"/>
    <property type="match status" value="1"/>
</dbReference>
<dbReference type="PANTHER" id="PTHR11474:SF76">
    <property type="entry name" value="SHKT DOMAIN-CONTAINING PROTEIN"/>
    <property type="match status" value="1"/>
</dbReference>
<dbReference type="Gene3D" id="1.10.1280.10">
    <property type="entry name" value="Di-copper center containing domain from catechol oxidase"/>
    <property type="match status" value="1"/>
</dbReference>
<protein>
    <recommendedName>
        <fullName evidence="3">tyrosinase</fullName>
        <ecNumber evidence="3">1.14.18.1</ecNumber>
    </recommendedName>
</protein>
<accession>A0A9P4LI39</accession>
<dbReference type="OrthoDB" id="6132182at2759"/>
<dbReference type="Pfam" id="PF18132">
    <property type="entry name" value="Tyrosinase_C"/>
    <property type="match status" value="1"/>
</dbReference>
<dbReference type="Proteomes" id="UP000799777">
    <property type="component" value="Unassembled WGS sequence"/>
</dbReference>
<dbReference type="PRINTS" id="PR00092">
    <property type="entry name" value="TYROSINASE"/>
</dbReference>
<dbReference type="GO" id="GO:0004503">
    <property type="term" value="F:tyrosinase activity"/>
    <property type="evidence" value="ECO:0007669"/>
    <property type="project" value="UniProtKB-EC"/>
</dbReference>
<keyword evidence="7" id="KW-0503">Monooxygenase</keyword>
<evidence type="ECO:0000256" key="1">
    <source>
        <dbReference type="ARBA" id="ARBA00001973"/>
    </source>
</evidence>
<reference evidence="12" key="1">
    <citation type="journal article" date="2020" name="Stud. Mycol.">
        <title>101 Dothideomycetes genomes: a test case for predicting lifestyles and emergence of pathogens.</title>
        <authorList>
            <person name="Haridas S."/>
            <person name="Albert R."/>
            <person name="Binder M."/>
            <person name="Bloem J."/>
            <person name="Labutti K."/>
            <person name="Salamov A."/>
            <person name="Andreopoulos B."/>
            <person name="Baker S."/>
            <person name="Barry K."/>
            <person name="Bills G."/>
            <person name="Bluhm B."/>
            <person name="Cannon C."/>
            <person name="Castanera R."/>
            <person name="Culley D."/>
            <person name="Daum C."/>
            <person name="Ezra D."/>
            <person name="Gonzalez J."/>
            <person name="Henrissat B."/>
            <person name="Kuo A."/>
            <person name="Liang C."/>
            <person name="Lipzen A."/>
            <person name="Lutzoni F."/>
            <person name="Magnuson J."/>
            <person name="Mondo S."/>
            <person name="Nolan M."/>
            <person name="Ohm R."/>
            <person name="Pangilinan J."/>
            <person name="Park H.-J."/>
            <person name="Ramirez L."/>
            <person name="Alfaro M."/>
            <person name="Sun H."/>
            <person name="Tritt A."/>
            <person name="Yoshinaga Y."/>
            <person name="Zwiers L.-H."/>
            <person name="Turgeon B."/>
            <person name="Goodwin S."/>
            <person name="Spatafora J."/>
            <person name="Crous P."/>
            <person name="Grigoriev I."/>
        </authorList>
    </citation>
    <scope>NUCLEOTIDE SEQUENCE</scope>
    <source>
        <strain evidence="12">CBS 110217</strain>
    </source>
</reference>
<evidence type="ECO:0000259" key="11">
    <source>
        <dbReference type="PROSITE" id="PS00497"/>
    </source>
</evidence>
<dbReference type="GO" id="GO:0042438">
    <property type="term" value="P:melanin biosynthetic process"/>
    <property type="evidence" value="ECO:0007669"/>
    <property type="project" value="UniProtKB-KW"/>
</dbReference>
<keyword evidence="5" id="KW-0560">Oxidoreductase</keyword>
<evidence type="ECO:0000256" key="4">
    <source>
        <dbReference type="ARBA" id="ARBA00022723"/>
    </source>
</evidence>
<evidence type="ECO:0000256" key="5">
    <source>
        <dbReference type="ARBA" id="ARBA00023002"/>
    </source>
</evidence>
<evidence type="ECO:0000256" key="9">
    <source>
        <dbReference type="ARBA" id="ARBA00048233"/>
    </source>
</evidence>
<name>A0A9P4LI39_9PLEO</name>
<evidence type="ECO:0000256" key="8">
    <source>
        <dbReference type="ARBA" id="ARBA00023101"/>
    </source>
</evidence>
<dbReference type="InterPro" id="IPR008922">
    <property type="entry name" value="Di-copper_centre_dom_sf"/>
</dbReference>
<organism evidence="12 13">
    <name type="scientific">Setomelanomma holmii</name>
    <dbReference type="NCBI Taxonomy" id="210430"/>
    <lineage>
        <taxon>Eukaryota</taxon>
        <taxon>Fungi</taxon>
        <taxon>Dikarya</taxon>
        <taxon>Ascomycota</taxon>
        <taxon>Pezizomycotina</taxon>
        <taxon>Dothideomycetes</taxon>
        <taxon>Pleosporomycetidae</taxon>
        <taxon>Pleosporales</taxon>
        <taxon>Pleosporineae</taxon>
        <taxon>Phaeosphaeriaceae</taxon>
        <taxon>Setomelanomma</taxon>
    </lineage>
</organism>
<evidence type="ECO:0000256" key="3">
    <source>
        <dbReference type="ARBA" id="ARBA00011906"/>
    </source>
</evidence>
<evidence type="ECO:0000256" key="10">
    <source>
        <dbReference type="ARBA" id="ARBA00048881"/>
    </source>
</evidence>
<dbReference type="InterPro" id="IPR050316">
    <property type="entry name" value="Tyrosinase/Hemocyanin"/>
</dbReference>
<dbReference type="InterPro" id="IPR002227">
    <property type="entry name" value="Tyrosinase_Cu-bd"/>
</dbReference>
<dbReference type="PROSITE" id="PS00497">
    <property type="entry name" value="TYROSINASE_1"/>
    <property type="match status" value="1"/>
</dbReference>
<feature type="domain" description="Tyrosinase copper-binding" evidence="11">
    <location>
        <begin position="69"/>
        <end position="86"/>
    </location>
</feature>
<comment type="caution">
    <text evidence="12">The sequence shown here is derived from an EMBL/GenBank/DDBJ whole genome shotgun (WGS) entry which is preliminary data.</text>
</comment>
<dbReference type="GO" id="GO:0046872">
    <property type="term" value="F:metal ion binding"/>
    <property type="evidence" value="ECO:0007669"/>
    <property type="project" value="UniProtKB-KW"/>
</dbReference>
<proteinExistence type="inferred from homology"/>
<dbReference type="PANTHER" id="PTHR11474">
    <property type="entry name" value="TYROSINASE FAMILY MEMBER"/>
    <property type="match status" value="1"/>
</dbReference>
<evidence type="ECO:0000313" key="13">
    <source>
        <dbReference type="Proteomes" id="UP000799777"/>
    </source>
</evidence>
<dbReference type="AlphaFoldDB" id="A0A9P4LI39"/>
<dbReference type="EC" id="1.14.18.1" evidence="3"/>